<comment type="caution">
    <text evidence="2">The sequence shown here is derived from an EMBL/GenBank/DDBJ whole genome shotgun (WGS) entry which is preliminary data.</text>
</comment>
<dbReference type="AlphaFoldDB" id="A0A822ZSX3"/>
<dbReference type="Gene3D" id="2.60.40.150">
    <property type="entry name" value="C2 domain"/>
    <property type="match status" value="1"/>
</dbReference>
<proteinExistence type="predicted"/>
<name>A0A822ZSX3_NELNU</name>
<keyword evidence="3" id="KW-1185">Reference proteome</keyword>
<evidence type="ECO:0000313" key="2">
    <source>
        <dbReference type="EMBL" id="DAD47977.1"/>
    </source>
</evidence>
<reference evidence="2 3" key="1">
    <citation type="journal article" date="2020" name="Mol. Biol. Evol.">
        <title>Distinct Expression and Methylation Patterns for Genes with Different Fates following a Single Whole-Genome Duplication in Flowering Plants.</title>
        <authorList>
            <person name="Shi T."/>
            <person name="Rahmani R.S."/>
            <person name="Gugger P.F."/>
            <person name="Wang M."/>
            <person name="Li H."/>
            <person name="Zhang Y."/>
            <person name="Li Z."/>
            <person name="Wang Q."/>
            <person name="Van de Peer Y."/>
            <person name="Marchal K."/>
            <person name="Chen J."/>
        </authorList>
    </citation>
    <scope>NUCLEOTIDE SEQUENCE [LARGE SCALE GENOMIC DNA]</scope>
    <source>
        <tissue evidence="2">Leaf</tissue>
    </source>
</reference>
<dbReference type="InterPro" id="IPR044750">
    <property type="entry name" value="C2_SRC2/BAP"/>
</dbReference>
<organism evidence="2 3">
    <name type="scientific">Nelumbo nucifera</name>
    <name type="common">Sacred lotus</name>
    <dbReference type="NCBI Taxonomy" id="4432"/>
    <lineage>
        <taxon>Eukaryota</taxon>
        <taxon>Viridiplantae</taxon>
        <taxon>Streptophyta</taxon>
        <taxon>Embryophyta</taxon>
        <taxon>Tracheophyta</taxon>
        <taxon>Spermatophyta</taxon>
        <taxon>Magnoliopsida</taxon>
        <taxon>Proteales</taxon>
        <taxon>Nelumbonaceae</taxon>
        <taxon>Nelumbo</taxon>
    </lineage>
</organism>
<evidence type="ECO:0000259" key="1">
    <source>
        <dbReference type="PROSITE" id="PS50004"/>
    </source>
</evidence>
<protein>
    <recommendedName>
        <fullName evidence="1">C2 domain-containing protein</fullName>
    </recommendedName>
</protein>
<accession>A0A822ZSX3</accession>
<dbReference type="PANTHER" id="PTHR32246">
    <property type="entry name" value="INGRESSION PROTEIN FIC1"/>
    <property type="match status" value="1"/>
</dbReference>
<gene>
    <name evidence="2" type="ORF">HUJ06_017914</name>
</gene>
<dbReference type="SMART" id="SM00239">
    <property type="entry name" value="C2"/>
    <property type="match status" value="1"/>
</dbReference>
<dbReference type="InterPro" id="IPR035892">
    <property type="entry name" value="C2_domain_sf"/>
</dbReference>
<dbReference type="EMBL" id="DUZY01000008">
    <property type="protein sequence ID" value="DAD47977.1"/>
    <property type="molecule type" value="Genomic_DNA"/>
</dbReference>
<dbReference type="Pfam" id="PF00168">
    <property type="entry name" value="C2"/>
    <property type="match status" value="1"/>
</dbReference>
<dbReference type="PANTHER" id="PTHR32246:SF17">
    <property type="entry name" value="BON1-ASSOCIATED PROTEIN 2"/>
    <property type="match status" value="1"/>
</dbReference>
<sequence>MEKTSLVSLEINVISAQDLRLHHRSIKKNAFVVVRTDSQNSCSTSVDTRGGSCPSWNEKLSLPLPNSAKFITVEVQCKTHSRIRTVGTANIPVSDFIGDYTPSFYQHFLSYRLREPDGERNGIVNLSIRAVVPQQYNLRPSPMPPLFGAGLLEAAEKRSGGIAIGIPVAYGRV</sequence>
<dbReference type="InterPro" id="IPR000008">
    <property type="entry name" value="C2_dom"/>
</dbReference>
<feature type="domain" description="C2" evidence="1">
    <location>
        <begin position="1"/>
        <end position="108"/>
    </location>
</feature>
<dbReference type="Proteomes" id="UP000607653">
    <property type="component" value="Unassembled WGS sequence"/>
</dbReference>
<dbReference type="GO" id="GO:0006952">
    <property type="term" value="P:defense response"/>
    <property type="evidence" value="ECO:0007669"/>
    <property type="project" value="InterPro"/>
</dbReference>
<dbReference type="SUPFAM" id="SSF49562">
    <property type="entry name" value="C2 domain (Calcium/lipid-binding domain, CaLB)"/>
    <property type="match status" value="1"/>
</dbReference>
<dbReference type="PROSITE" id="PS50004">
    <property type="entry name" value="C2"/>
    <property type="match status" value="1"/>
</dbReference>
<evidence type="ECO:0000313" key="3">
    <source>
        <dbReference type="Proteomes" id="UP000607653"/>
    </source>
</evidence>
<dbReference type="CDD" id="cd04051">
    <property type="entry name" value="C2_SRC2_like"/>
    <property type="match status" value="1"/>
</dbReference>